<keyword evidence="3" id="KW-1185">Reference proteome</keyword>
<sequence length="69" mass="8095">MIQGMVIVPEINDPFFGEIIKGISAFFMVIIGMRMLMKLQNNDTFARTCIKRIRKIYKKTNVRVCNLHF</sequence>
<proteinExistence type="predicted"/>
<organism evidence="2 3">
    <name type="scientific">Marinisporobacter balticus</name>
    <dbReference type="NCBI Taxonomy" id="2018667"/>
    <lineage>
        <taxon>Bacteria</taxon>
        <taxon>Bacillati</taxon>
        <taxon>Bacillota</taxon>
        <taxon>Clostridia</taxon>
        <taxon>Peptostreptococcales</taxon>
        <taxon>Thermotaleaceae</taxon>
        <taxon>Marinisporobacter</taxon>
    </lineage>
</organism>
<name>A0A4R2K9S5_9FIRM</name>
<evidence type="ECO:0000256" key="1">
    <source>
        <dbReference type="SAM" id="Phobius"/>
    </source>
</evidence>
<keyword evidence="1" id="KW-0812">Transmembrane</keyword>
<gene>
    <name evidence="2" type="ORF">EV214_12726</name>
</gene>
<reference evidence="2 3" key="1">
    <citation type="submission" date="2019-03" db="EMBL/GenBank/DDBJ databases">
        <title>Genomic Encyclopedia of Type Strains, Phase IV (KMG-IV): sequencing the most valuable type-strain genomes for metagenomic binning, comparative biology and taxonomic classification.</title>
        <authorList>
            <person name="Goeker M."/>
        </authorList>
    </citation>
    <scope>NUCLEOTIDE SEQUENCE [LARGE SCALE GENOMIC DNA]</scope>
    <source>
        <strain evidence="2 3">DSM 102940</strain>
    </source>
</reference>
<dbReference type="EMBL" id="SLWV01000027">
    <property type="protein sequence ID" value="TCO70191.1"/>
    <property type="molecule type" value="Genomic_DNA"/>
</dbReference>
<evidence type="ECO:0000313" key="2">
    <source>
        <dbReference type="EMBL" id="TCO70191.1"/>
    </source>
</evidence>
<feature type="transmembrane region" description="Helical" evidence="1">
    <location>
        <begin position="19"/>
        <end position="37"/>
    </location>
</feature>
<protein>
    <submittedName>
        <fullName evidence="2">Uncharacterized protein</fullName>
    </submittedName>
</protein>
<keyword evidence="1" id="KW-0472">Membrane</keyword>
<keyword evidence="1" id="KW-1133">Transmembrane helix</keyword>
<evidence type="ECO:0000313" key="3">
    <source>
        <dbReference type="Proteomes" id="UP000294919"/>
    </source>
</evidence>
<dbReference type="Proteomes" id="UP000294919">
    <property type="component" value="Unassembled WGS sequence"/>
</dbReference>
<comment type="caution">
    <text evidence="2">The sequence shown here is derived from an EMBL/GenBank/DDBJ whole genome shotgun (WGS) entry which is preliminary data.</text>
</comment>
<dbReference type="AlphaFoldDB" id="A0A4R2K9S5"/>
<accession>A0A4R2K9S5</accession>